<evidence type="ECO:0000313" key="4">
    <source>
        <dbReference type="Proteomes" id="UP001212997"/>
    </source>
</evidence>
<accession>A0AAD5V0U2</accession>
<feature type="region of interest" description="Disordered" evidence="2">
    <location>
        <begin position="325"/>
        <end position="361"/>
    </location>
</feature>
<feature type="region of interest" description="Disordered" evidence="2">
    <location>
        <begin position="249"/>
        <end position="313"/>
    </location>
</feature>
<keyword evidence="1" id="KW-0175">Coiled coil</keyword>
<reference evidence="3" key="1">
    <citation type="submission" date="2022-07" db="EMBL/GenBank/DDBJ databases">
        <title>Genome Sequence of Physisporinus lineatus.</title>
        <authorList>
            <person name="Buettner E."/>
        </authorList>
    </citation>
    <scope>NUCLEOTIDE SEQUENCE</scope>
    <source>
        <strain evidence="3">VT162</strain>
    </source>
</reference>
<dbReference type="EMBL" id="JANAWD010000306">
    <property type="protein sequence ID" value="KAJ3481744.1"/>
    <property type="molecule type" value="Genomic_DNA"/>
</dbReference>
<dbReference type="Proteomes" id="UP001212997">
    <property type="component" value="Unassembled WGS sequence"/>
</dbReference>
<name>A0AAD5V0U2_9APHY</name>
<feature type="compositionally biased region" description="Low complexity" evidence="2">
    <location>
        <begin position="281"/>
        <end position="291"/>
    </location>
</feature>
<dbReference type="AlphaFoldDB" id="A0AAD5V0U2"/>
<evidence type="ECO:0000256" key="1">
    <source>
        <dbReference type="SAM" id="Coils"/>
    </source>
</evidence>
<organism evidence="3 4">
    <name type="scientific">Meripilus lineatus</name>
    <dbReference type="NCBI Taxonomy" id="2056292"/>
    <lineage>
        <taxon>Eukaryota</taxon>
        <taxon>Fungi</taxon>
        <taxon>Dikarya</taxon>
        <taxon>Basidiomycota</taxon>
        <taxon>Agaricomycotina</taxon>
        <taxon>Agaricomycetes</taxon>
        <taxon>Polyporales</taxon>
        <taxon>Meripilaceae</taxon>
        <taxon>Meripilus</taxon>
    </lineage>
</organism>
<proteinExistence type="predicted"/>
<evidence type="ECO:0000256" key="2">
    <source>
        <dbReference type="SAM" id="MobiDB-lite"/>
    </source>
</evidence>
<keyword evidence="4" id="KW-1185">Reference proteome</keyword>
<feature type="coiled-coil region" evidence="1">
    <location>
        <begin position="126"/>
        <end position="174"/>
    </location>
</feature>
<comment type="caution">
    <text evidence="3">The sequence shown here is derived from an EMBL/GenBank/DDBJ whole genome shotgun (WGS) entry which is preliminary data.</text>
</comment>
<sequence>MSSCPECSKEADAWFTKPCGEHDINSHNFSPSHFSSGAPPGHIFCGGCLSDSEAEATPSRVHCRTGTCQKPFEWGDLKRVFLPPITGCREILRLHNNVDAGVKKLNQAKKNQHFWAKRATSVKQTADTKAKELADEQKRSESLRQQLDALRTTHNLTKDQLEETQSELLQLRESTNTQIEELMSSSQQSERLARNHEVVHESLIKHVMELQVKVQQTATENARLQGTTNPDLSEVIYLLKQILIRSQSAADSESDVFDSRPSSRASRARRAAPPHRRESVESVAESSSASEQLSYLTDDDAPQEPETTPCVPNVLGLSSLVQPTRAATENRREPHVIPPSENRQPEAGIPESRNHQFRSETPTFAPPATPVRGQSSRSNLAAPQVVETPRRYTANVDPNNLTPKRPVAAPETLCIHVRSASTALGNTVTENSGFPHPIKSNGMR</sequence>
<evidence type="ECO:0000313" key="3">
    <source>
        <dbReference type="EMBL" id="KAJ3481744.1"/>
    </source>
</evidence>
<protein>
    <submittedName>
        <fullName evidence="3">Uncharacterized protein</fullName>
    </submittedName>
</protein>
<gene>
    <name evidence="3" type="ORF">NLI96_g7451</name>
</gene>